<evidence type="ECO:0000256" key="13">
    <source>
        <dbReference type="ARBA" id="ARBA00047838"/>
    </source>
</evidence>
<dbReference type="PANTHER" id="PTHR21235:SF2">
    <property type="entry name" value="IMIDAZOLE GLYCEROL PHOSPHATE SYNTHASE HISHF"/>
    <property type="match status" value="1"/>
</dbReference>
<dbReference type="InterPro" id="IPR050064">
    <property type="entry name" value="IGPS_HisA/HisF"/>
</dbReference>
<accession>A0A0F5LAU8</accession>
<dbReference type="CDD" id="cd04731">
    <property type="entry name" value="HisF"/>
    <property type="match status" value="1"/>
</dbReference>
<keyword evidence="8" id="KW-0456">Lyase</keyword>
<evidence type="ECO:0000256" key="12">
    <source>
        <dbReference type="ARBA" id="ARBA00032401"/>
    </source>
</evidence>
<keyword evidence="7 14" id="KW-0368">Histidine biosynthesis</keyword>
<gene>
    <name evidence="16" type="ORF">SAMN02745223_02345</name>
    <name evidence="15" type="ORF">VW29_17780</name>
</gene>
<dbReference type="InterPro" id="IPR004651">
    <property type="entry name" value="HisF"/>
</dbReference>
<comment type="similarity">
    <text evidence="2 14">Belongs to the HisA/HisF family.</text>
</comment>
<dbReference type="InterPro" id="IPR006062">
    <property type="entry name" value="His_biosynth"/>
</dbReference>
<keyword evidence="17" id="KW-1185">Reference proteome</keyword>
<dbReference type="InterPro" id="IPR011060">
    <property type="entry name" value="RibuloseP-bd_barrel"/>
</dbReference>
<dbReference type="UniPathway" id="UPA00031">
    <property type="reaction ID" value="UER00010"/>
</dbReference>
<comment type="pathway">
    <text evidence="1">Amino-acid biosynthesis; L-histidine biosynthesis; L-histidine from 5-phospho-alpha-D-ribose 1-diphosphate: step 5/9.</text>
</comment>
<dbReference type="GO" id="GO:0000105">
    <property type="term" value="P:L-histidine biosynthetic process"/>
    <property type="evidence" value="ECO:0007669"/>
    <property type="project" value="UniProtKB-UniPathway"/>
</dbReference>
<evidence type="ECO:0000256" key="14">
    <source>
        <dbReference type="RuleBase" id="RU003657"/>
    </source>
</evidence>
<dbReference type="OrthoDB" id="9781903at2"/>
<dbReference type="EMBL" id="LAJF01000112">
    <property type="protein sequence ID" value="KKB79410.1"/>
    <property type="molecule type" value="Genomic_DNA"/>
</dbReference>
<keyword evidence="6 14" id="KW-0028">Amino-acid biosynthesis</keyword>
<dbReference type="Proteomes" id="UP000184533">
    <property type="component" value="Unassembled WGS sequence"/>
</dbReference>
<reference evidence="15 17" key="1">
    <citation type="submission" date="2015-03" db="EMBL/GenBank/DDBJ databases">
        <authorList>
            <person name="Hassan Y.I."/>
            <person name="Lepp D."/>
            <person name="Zhou T."/>
        </authorList>
    </citation>
    <scope>NUCLEOTIDE SEQUENCE [LARGE SCALE GENOMIC DNA]</scope>
    <source>
        <strain evidence="15 17">DSM 17137</strain>
    </source>
</reference>
<evidence type="ECO:0000313" key="15">
    <source>
        <dbReference type="EMBL" id="KKB79410.1"/>
    </source>
</evidence>
<organism evidence="15 17">
    <name type="scientific">Devosia limi DSM 17137</name>
    <dbReference type="NCBI Taxonomy" id="1121477"/>
    <lineage>
        <taxon>Bacteria</taxon>
        <taxon>Pseudomonadati</taxon>
        <taxon>Pseudomonadota</taxon>
        <taxon>Alphaproteobacteria</taxon>
        <taxon>Hyphomicrobiales</taxon>
        <taxon>Devosiaceae</taxon>
        <taxon>Devosia</taxon>
    </lineage>
</organism>
<dbReference type="STRING" id="1121477.SAMN02745223_02345"/>
<evidence type="ECO:0000256" key="3">
    <source>
        <dbReference type="ARBA" id="ARBA00011152"/>
    </source>
</evidence>
<dbReference type="EC" id="4.3.2.10" evidence="4"/>
<evidence type="ECO:0000256" key="2">
    <source>
        <dbReference type="ARBA" id="ARBA00009667"/>
    </source>
</evidence>
<dbReference type="SUPFAM" id="SSF51366">
    <property type="entry name" value="Ribulose-phoshate binding barrel"/>
    <property type="match status" value="1"/>
</dbReference>
<evidence type="ECO:0000256" key="6">
    <source>
        <dbReference type="ARBA" id="ARBA00022605"/>
    </source>
</evidence>
<comment type="function">
    <text evidence="9">IGPS catalyzes the conversion of PRFAR and glutamine to IGP, AICAR and glutamate. The HisF subunit catalyzes the cyclization activity that produces IGP and AICAR from PRFAR using the ammonia provided by the HisH subunit.</text>
</comment>
<dbReference type="PATRIC" id="fig|1121477.3.peg.307"/>
<evidence type="ECO:0000313" key="18">
    <source>
        <dbReference type="Proteomes" id="UP000184533"/>
    </source>
</evidence>
<dbReference type="EMBL" id="FQVC01000006">
    <property type="protein sequence ID" value="SHF32157.1"/>
    <property type="molecule type" value="Genomic_DNA"/>
</dbReference>
<evidence type="ECO:0000256" key="4">
    <source>
        <dbReference type="ARBA" id="ARBA00012809"/>
    </source>
</evidence>
<protein>
    <recommendedName>
        <fullName evidence="5">Imidazole glycerol phosphate synthase subunit HisF</fullName>
        <ecNumber evidence="4">4.3.2.10</ecNumber>
    </recommendedName>
    <alternativeName>
        <fullName evidence="10">IGP synthase cyclase subunit</fullName>
    </alternativeName>
    <alternativeName>
        <fullName evidence="11">IGP synthase subunit HisF</fullName>
    </alternativeName>
    <alternativeName>
        <fullName evidence="12">ImGP synthase subunit HisF</fullName>
    </alternativeName>
</protein>
<evidence type="ECO:0000256" key="8">
    <source>
        <dbReference type="ARBA" id="ARBA00023239"/>
    </source>
</evidence>
<dbReference type="InterPro" id="IPR013785">
    <property type="entry name" value="Aldolase_TIM"/>
</dbReference>
<evidence type="ECO:0000256" key="9">
    <source>
        <dbReference type="ARBA" id="ARBA00025475"/>
    </source>
</evidence>
<comment type="subunit">
    <text evidence="3">Heterodimer of HisH and HisF.</text>
</comment>
<dbReference type="Gene3D" id="3.20.20.70">
    <property type="entry name" value="Aldolase class I"/>
    <property type="match status" value="1"/>
</dbReference>
<evidence type="ECO:0000256" key="5">
    <source>
        <dbReference type="ARBA" id="ARBA00016318"/>
    </source>
</evidence>
<dbReference type="Proteomes" id="UP000033608">
    <property type="component" value="Unassembled WGS sequence"/>
</dbReference>
<name>A0A0F5LAU8_9HYPH</name>
<reference evidence="16 18" key="2">
    <citation type="submission" date="2016-11" db="EMBL/GenBank/DDBJ databases">
        <authorList>
            <person name="Jaros S."/>
            <person name="Januszkiewicz K."/>
            <person name="Wedrychowicz H."/>
        </authorList>
    </citation>
    <scope>NUCLEOTIDE SEQUENCE [LARGE SCALE GENOMIC DNA]</scope>
    <source>
        <strain evidence="16 18">DSM 17137</strain>
    </source>
</reference>
<evidence type="ECO:0000313" key="16">
    <source>
        <dbReference type="EMBL" id="SHF32157.1"/>
    </source>
</evidence>
<dbReference type="GO" id="GO:0000107">
    <property type="term" value="F:imidazoleglycerol-phosphate synthase activity"/>
    <property type="evidence" value="ECO:0007669"/>
    <property type="project" value="InterPro"/>
</dbReference>
<dbReference type="PANTHER" id="PTHR21235">
    <property type="entry name" value="IMIDAZOLE GLYCEROL PHOSPHATE SYNTHASE SUBUNIT HISF/H IGP SYNTHASE SUBUNIT HISF/H"/>
    <property type="match status" value="1"/>
</dbReference>
<dbReference type="Pfam" id="PF00977">
    <property type="entry name" value="His_biosynth"/>
    <property type="match status" value="1"/>
</dbReference>
<evidence type="ECO:0000256" key="7">
    <source>
        <dbReference type="ARBA" id="ARBA00023102"/>
    </source>
</evidence>
<comment type="catalytic activity">
    <reaction evidence="13">
        <text>5-[(5-phospho-1-deoxy-D-ribulos-1-ylimino)methylamino]-1-(5-phospho-beta-D-ribosyl)imidazole-4-carboxamide + L-glutamine = D-erythro-1-(imidazol-4-yl)glycerol 3-phosphate + 5-amino-1-(5-phospho-beta-D-ribosyl)imidazole-4-carboxamide + L-glutamate + H(+)</text>
        <dbReference type="Rhea" id="RHEA:24793"/>
        <dbReference type="ChEBI" id="CHEBI:15378"/>
        <dbReference type="ChEBI" id="CHEBI:29985"/>
        <dbReference type="ChEBI" id="CHEBI:58278"/>
        <dbReference type="ChEBI" id="CHEBI:58359"/>
        <dbReference type="ChEBI" id="CHEBI:58475"/>
        <dbReference type="ChEBI" id="CHEBI:58525"/>
        <dbReference type="EC" id="4.3.2.10"/>
    </reaction>
</comment>
<evidence type="ECO:0000256" key="10">
    <source>
        <dbReference type="ARBA" id="ARBA00030264"/>
    </source>
</evidence>
<proteinExistence type="inferred from homology"/>
<sequence length="254" mass="27278">MLKKRIIPIQLLNNGRLVKSIDFGNFRDVGDPVKSSSVYNSQYADELMLLNVSREKRSIADLLQIIVKISEVSFMPLAIGGGISSPDDAALLIRNGADKIVVNSVAYRDLNVITETSNRFGAQAVIVGIDVRWDADLDDYRLYSRCGSAAENVGLEQHIARVVAAGAGEIMVQSIDRDGSMQGFDLDAISRAMTASPTPVIGAGGSGNYESLKDAFITTGVSALACGSLFNFSDSNPLRAKAYLSNHGLNFKKV</sequence>
<evidence type="ECO:0000256" key="1">
    <source>
        <dbReference type="ARBA" id="ARBA00005091"/>
    </source>
</evidence>
<evidence type="ECO:0000256" key="11">
    <source>
        <dbReference type="ARBA" id="ARBA00031409"/>
    </source>
</evidence>
<dbReference type="AlphaFoldDB" id="A0A0F5LAU8"/>
<evidence type="ECO:0000313" key="17">
    <source>
        <dbReference type="Proteomes" id="UP000033608"/>
    </source>
</evidence>
<dbReference type="GO" id="GO:0016829">
    <property type="term" value="F:lyase activity"/>
    <property type="evidence" value="ECO:0007669"/>
    <property type="project" value="UniProtKB-KW"/>
</dbReference>
<dbReference type="RefSeq" id="WP_046136614.1">
    <property type="nucleotide sequence ID" value="NZ_FQVC01000006.1"/>
</dbReference>